<feature type="domain" description="LUD" evidence="1">
    <location>
        <begin position="89"/>
        <end position="213"/>
    </location>
</feature>
<dbReference type="Proteomes" id="UP000319322">
    <property type="component" value="Unassembled WGS sequence"/>
</dbReference>
<accession>A0A553V0J8</accession>
<reference evidence="3" key="2">
    <citation type="submission" date="2019-07" db="EMBL/GenBank/DDBJ databases">
        <title>Helicobacter labacensis sp. nov., Helicobacter mehlei sp. nov. and Helicobacter vulpis sp. nov., isolated from gastric mucosa of red fox (Vulpis vulpis).</title>
        <authorList>
            <person name="Papic B."/>
        </authorList>
    </citation>
    <scope>NUCLEOTIDE SEQUENCE [LARGE SCALE GENOMIC DNA]</scope>
    <source>
        <strain evidence="3">L8b</strain>
    </source>
</reference>
<organism evidence="2 3">
    <name type="scientific">Helicobacter mehlei</name>
    <dbReference type="NCBI Taxonomy" id="2316080"/>
    <lineage>
        <taxon>Bacteria</taxon>
        <taxon>Pseudomonadati</taxon>
        <taxon>Campylobacterota</taxon>
        <taxon>Epsilonproteobacteria</taxon>
        <taxon>Campylobacterales</taxon>
        <taxon>Helicobacteraceae</taxon>
        <taxon>Helicobacter</taxon>
    </lineage>
</organism>
<evidence type="ECO:0000313" key="2">
    <source>
        <dbReference type="EMBL" id="TSA85980.1"/>
    </source>
</evidence>
<comment type="caution">
    <text evidence="2">The sequence shown here is derived from an EMBL/GenBank/DDBJ whole genome shotgun (WGS) entry which is preliminary data.</text>
</comment>
<dbReference type="SUPFAM" id="SSF100950">
    <property type="entry name" value="NagB/RpiA/CoA transferase-like"/>
    <property type="match status" value="1"/>
</dbReference>
<dbReference type="InterPro" id="IPR024185">
    <property type="entry name" value="FTHF_cligase-like_sf"/>
</dbReference>
<dbReference type="InterPro" id="IPR037171">
    <property type="entry name" value="NagB/RpiA_transferase-like"/>
</dbReference>
<protein>
    <submittedName>
        <fullName evidence="2">Lactate utilization protein C</fullName>
    </submittedName>
</protein>
<name>A0A553V0J8_9HELI</name>
<evidence type="ECO:0000259" key="1">
    <source>
        <dbReference type="Pfam" id="PF02589"/>
    </source>
</evidence>
<dbReference type="InterPro" id="IPR003741">
    <property type="entry name" value="LUD_dom"/>
</dbReference>
<dbReference type="Pfam" id="PF02589">
    <property type="entry name" value="LUD_dom"/>
    <property type="match status" value="1"/>
</dbReference>
<dbReference type="EMBL" id="VKGC01000004">
    <property type="protein sequence ID" value="TSA85980.1"/>
    <property type="molecule type" value="Genomic_DNA"/>
</dbReference>
<evidence type="ECO:0000313" key="3">
    <source>
        <dbReference type="Proteomes" id="UP000319322"/>
    </source>
</evidence>
<dbReference type="PANTHER" id="PTHR43682:SF1">
    <property type="entry name" value="LACTATE UTILIZATION PROTEIN C"/>
    <property type="match status" value="1"/>
</dbReference>
<dbReference type="AlphaFoldDB" id="A0A553V0J8"/>
<sequence length="214" mass="23910">MSSKPVVLERVQNALKRHTIAHEEVHFKNMLRDEKESLLEEYIHFQTLNRAQVVQSSPENLAQDLKEVLVGFESEKILHATDLPLDLDELDSQHAWVKIPYNQSVEEIKDTLFHVDTSVLKATCGIANLGMVGVLSSSFAPRLTSLITLKCVFLLEKSTLVKSLHEGIETLKAQNPDRLATNMLLIGGPSRTADIELKTVFGVHGPMVVCVILY</sequence>
<dbReference type="PANTHER" id="PTHR43682">
    <property type="entry name" value="LACTATE UTILIZATION PROTEIN C"/>
    <property type="match status" value="1"/>
</dbReference>
<keyword evidence="3" id="KW-1185">Reference proteome</keyword>
<dbReference type="Gene3D" id="3.40.50.10420">
    <property type="entry name" value="NagB/RpiA/CoA transferase-like"/>
    <property type="match status" value="1"/>
</dbReference>
<proteinExistence type="predicted"/>
<reference evidence="2 3" key="1">
    <citation type="submission" date="2019-07" db="EMBL/GenBank/DDBJ databases">
        <title>Helicobacter labacensis sp. nov., Helicobacter mehlei sp. nov. and Helicobacter vulpis sp. nov., isolated from gastric mucosa of red fox (Vulpis vulpis).</title>
        <authorList>
            <person name="Kusar D."/>
            <person name="Gruntar I."/>
            <person name="Pate M."/>
            <person name="Zajc U."/>
            <person name="Ocepek M."/>
        </authorList>
    </citation>
    <scope>NUCLEOTIDE SEQUENCE [LARGE SCALE GENOMIC DNA]</scope>
    <source>
        <strain evidence="2 3">L8b</strain>
    </source>
</reference>
<reference evidence="2 3" key="3">
    <citation type="submission" date="2019-07" db="EMBL/GenBank/DDBJ databases">
        <authorList>
            <person name="Papic B."/>
        </authorList>
    </citation>
    <scope>NUCLEOTIDE SEQUENCE [LARGE SCALE GENOMIC DNA]</scope>
    <source>
        <strain evidence="2 3">L8b</strain>
    </source>
</reference>
<gene>
    <name evidence="2" type="ORF">FNE76_02530</name>
</gene>
<dbReference type="RefSeq" id="WP_120947918.1">
    <property type="nucleotide sequence ID" value="NZ_QXQS01000003.1"/>
</dbReference>